<dbReference type="SUPFAM" id="SSF48350">
    <property type="entry name" value="GTPase activation domain, GAP"/>
    <property type="match status" value="1"/>
</dbReference>
<gene>
    <name evidence="3" type="primary">ECM25_0</name>
    <name evidence="3" type="ORF">Cantr_09678</name>
</gene>
<feature type="compositionally biased region" description="Basic and acidic residues" evidence="1">
    <location>
        <begin position="407"/>
        <end position="420"/>
    </location>
</feature>
<comment type="caution">
    <text evidence="3">The sequence shown here is derived from an EMBL/GenBank/DDBJ whole genome shotgun (WGS) entry which is preliminary data.</text>
</comment>
<dbReference type="Gene3D" id="3.40.525.10">
    <property type="entry name" value="CRAL-TRIO lipid binding domain"/>
    <property type="match status" value="1"/>
</dbReference>
<dbReference type="OrthoDB" id="410651at2759"/>
<dbReference type="Pfam" id="PF13716">
    <property type="entry name" value="CRAL_TRIO_2"/>
    <property type="match status" value="1"/>
</dbReference>
<keyword evidence="4" id="KW-1185">Reference proteome</keyword>
<dbReference type="PROSITE" id="PS50238">
    <property type="entry name" value="RHOGAP"/>
    <property type="match status" value="1"/>
</dbReference>
<dbReference type="SMART" id="SM00324">
    <property type="entry name" value="RhoGAP"/>
    <property type="match status" value="1"/>
</dbReference>
<evidence type="ECO:0000313" key="4">
    <source>
        <dbReference type="Proteomes" id="UP000253472"/>
    </source>
</evidence>
<dbReference type="InterPro" id="IPR036865">
    <property type="entry name" value="CRAL-TRIO_dom_sf"/>
</dbReference>
<feature type="compositionally biased region" description="Acidic residues" evidence="1">
    <location>
        <begin position="421"/>
        <end position="436"/>
    </location>
</feature>
<organism evidence="3 4">
    <name type="scientific">Candida viswanathii</name>
    <dbReference type="NCBI Taxonomy" id="5486"/>
    <lineage>
        <taxon>Eukaryota</taxon>
        <taxon>Fungi</taxon>
        <taxon>Dikarya</taxon>
        <taxon>Ascomycota</taxon>
        <taxon>Saccharomycotina</taxon>
        <taxon>Pichiomycetes</taxon>
        <taxon>Debaryomycetaceae</taxon>
        <taxon>Candida/Lodderomyces clade</taxon>
        <taxon>Candida</taxon>
    </lineage>
</organism>
<protein>
    <submittedName>
        <fullName evidence="3">Protein ECM25</fullName>
    </submittedName>
</protein>
<feature type="region of interest" description="Disordered" evidence="1">
    <location>
        <begin position="395"/>
        <end position="438"/>
    </location>
</feature>
<dbReference type="STRING" id="5486.A0A367YC18"/>
<dbReference type="Gene3D" id="1.10.555.10">
    <property type="entry name" value="Rho GTPase activation protein"/>
    <property type="match status" value="1"/>
</dbReference>
<dbReference type="EMBL" id="QLNQ01000024">
    <property type="protein sequence ID" value="RCK63413.1"/>
    <property type="molecule type" value="Genomic_DNA"/>
</dbReference>
<evidence type="ECO:0000259" key="2">
    <source>
        <dbReference type="PROSITE" id="PS50238"/>
    </source>
</evidence>
<evidence type="ECO:0000256" key="1">
    <source>
        <dbReference type="SAM" id="MobiDB-lite"/>
    </source>
</evidence>
<dbReference type="Proteomes" id="UP000253472">
    <property type="component" value="Unassembled WGS sequence"/>
</dbReference>
<sequence>MDRIFYKTDLRDPTTNYPIYIFDTSYLPSPELINYNEFLPIMMGCLPVKPYVLIMFSCGLNKISWMWGVKFLKSFLTSNNERDLKNLVKIFTVHDSWFIKSISSILYNFNSTRKNLQQLDRLLEAFAMENELMMLDATSGGEQGHTMVIHCKTLSELSHYMDITHLKISLNVYRHDIQIAELTLSMMYQPILNPLVTLDINQHAIFHHHLYQIFKIVETNCNKVELIFYKPGNKLKCDILYQCILRNQLIWINDWDLYSIATVFKRILMELPFPLINIDWISLPMQDDLKYTLNTLKTVTTNLNNSPETVHYDQLLLQILDMLHKTTTSNETTKHTSVTISKSMSHSLSHEVVSNNTTHIQIINRFLKNLIEYWGDIRPHFKFYSIDDTISGKLEQESKTSPRKIKPHDTSSYDLSHDITLDQESETTTEEEETESIETTNVLLTLKLNDMPTKPKSKPMPKPQPSLHQRTKSEYSMPRPAHKKTLSDVSNVLIQFPPQKYKFSNVSKKTERQGTSPMTSMPMPMPMPITPTHASSGTGTPGGTTTTPLKKPVIRGRKVSQLAKLFEERSEAIGILESMS</sequence>
<dbReference type="CDD" id="cd00159">
    <property type="entry name" value="RhoGAP"/>
    <property type="match status" value="1"/>
</dbReference>
<feature type="domain" description="Rho-GAP" evidence="2">
    <location>
        <begin position="196"/>
        <end position="378"/>
    </location>
</feature>
<reference evidence="3 4" key="1">
    <citation type="submission" date="2018-06" db="EMBL/GenBank/DDBJ databases">
        <title>Whole genome sequencing of Candida tropicalis (genome annotated by CSBL at Korea University).</title>
        <authorList>
            <person name="Ahn J."/>
        </authorList>
    </citation>
    <scope>NUCLEOTIDE SEQUENCE [LARGE SCALE GENOMIC DNA]</scope>
    <source>
        <strain evidence="3 4">ATCC 20962</strain>
    </source>
</reference>
<accession>A0A367YC18</accession>
<feature type="region of interest" description="Disordered" evidence="1">
    <location>
        <begin position="451"/>
        <end position="478"/>
    </location>
</feature>
<dbReference type="InterPro" id="IPR001251">
    <property type="entry name" value="CRAL-TRIO_dom"/>
</dbReference>
<evidence type="ECO:0000313" key="3">
    <source>
        <dbReference type="EMBL" id="RCK63413.1"/>
    </source>
</evidence>
<proteinExistence type="predicted"/>
<dbReference type="GO" id="GO:0007165">
    <property type="term" value="P:signal transduction"/>
    <property type="evidence" value="ECO:0007669"/>
    <property type="project" value="InterPro"/>
</dbReference>
<dbReference type="AlphaFoldDB" id="A0A367YC18"/>
<dbReference type="Pfam" id="PF00620">
    <property type="entry name" value="RhoGAP"/>
    <property type="match status" value="1"/>
</dbReference>
<dbReference type="InterPro" id="IPR000198">
    <property type="entry name" value="RhoGAP_dom"/>
</dbReference>
<name>A0A367YC18_9ASCO</name>
<dbReference type="InterPro" id="IPR008936">
    <property type="entry name" value="Rho_GTPase_activation_prot"/>
</dbReference>